<accession>A0AAD1FH05</accession>
<dbReference type="InterPro" id="IPR001647">
    <property type="entry name" value="HTH_TetR"/>
</dbReference>
<keyword evidence="3" id="KW-0804">Transcription</keyword>
<feature type="domain" description="HTH tetR-type" evidence="5">
    <location>
        <begin position="17"/>
        <end position="77"/>
    </location>
</feature>
<dbReference type="Proteomes" id="UP000218554">
    <property type="component" value="Chromosome"/>
</dbReference>
<dbReference type="GO" id="GO:0003700">
    <property type="term" value="F:DNA-binding transcription factor activity"/>
    <property type="evidence" value="ECO:0007669"/>
    <property type="project" value="TreeGrafter"/>
</dbReference>
<evidence type="ECO:0000256" key="3">
    <source>
        <dbReference type="ARBA" id="ARBA00023163"/>
    </source>
</evidence>
<dbReference type="InterPro" id="IPR050109">
    <property type="entry name" value="HTH-type_TetR-like_transc_reg"/>
</dbReference>
<proteinExistence type="predicted"/>
<dbReference type="InterPro" id="IPR009057">
    <property type="entry name" value="Homeodomain-like_sf"/>
</dbReference>
<sequence>MNTAKCMDTATPSTRVGSRFERNRPKALALFAERGFAQVSLRELASHLELTAGSLYNHCSSKEELLLEFIEEHYMALLSLFDRRHRRNTPGATLRQVIQGLVDLHDEQPLHFQLATRDAGCLKPGQRASVDRLRERLRQHLATLLRDAGHPATPGMPTLELFEHLPLWLAGYPLDKAQRCANLERLLTAANPLSTPEIRP</sequence>
<keyword evidence="2 4" id="KW-0238">DNA-binding</keyword>
<evidence type="ECO:0000256" key="4">
    <source>
        <dbReference type="PROSITE-ProRule" id="PRU00335"/>
    </source>
</evidence>
<evidence type="ECO:0000256" key="2">
    <source>
        <dbReference type="ARBA" id="ARBA00023125"/>
    </source>
</evidence>
<dbReference type="Pfam" id="PF00440">
    <property type="entry name" value="TetR_N"/>
    <property type="match status" value="1"/>
</dbReference>
<dbReference type="PANTHER" id="PTHR30055">
    <property type="entry name" value="HTH-TYPE TRANSCRIPTIONAL REGULATOR RUTR"/>
    <property type="match status" value="1"/>
</dbReference>
<evidence type="ECO:0000259" key="5">
    <source>
        <dbReference type="PROSITE" id="PS50977"/>
    </source>
</evidence>
<feature type="DNA-binding region" description="H-T-H motif" evidence="4">
    <location>
        <begin position="40"/>
        <end position="59"/>
    </location>
</feature>
<dbReference type="Gene3D" id="1.10.357.10">
    <property type="entry name" value="Tetracycline Repressor, domain 2"/>
    <property type="match status" value="1"/>
</dbReference>
<dbReference type="EMBL" id="AP014862">
    <property type="protein sequence ID" value="BAU74938.1"/>
    <property type="molecule type" value="Genomic_DNA"/>
</dbReference>
<dbReference type="AlphaFoldDB" id="A0AAD1FH05"/>
<organism evidence="6 7">
    <name type="scientific">Metapseudomonas furukawaii</name>
    <name type="common">Pseudomonas furukawaii</name>
    <dbReference type="NCBI Taxonomy" id="1149133"/>
    <lineage>
        <taxon>Bacteria</taxon>
        <taxon>Pseudomonadati</taxon>
        <taxon>Pseudomonadota</taxon>
        <taxon>Gammaproteobacteria</taxon>
        <taxon>Pseudomonadales</taxon>
        <taxon>Pseudomonadaceae</taxon>
        <taxon>Metapseudomonas</taxon>
    </lineage>
</organism>
<dbReference type="SUPFAM" id="SSF46689">
    <property type="entry name" value="Homeodomain-like"/>
    <property type="match status" value="1"/>
</dbReference>
<dbReference type="PROSITE" id="PS50977">
    <property type="entry name" value="HTH_TETR_2"/>
    <property type="match status" value="1"/>
</dbReference>
<dbReference type="KEGG" id="pfuw:KF707C_32500"/>
<gene>
    <name evidence="6" type="ORF">KF707C_32500</name>
</gene>
<reference evidence="7" key="1">
    <citation type="submission" date="2015-05" db="EMBL/GenBank/DDBJ databases">
        <title>Draft genome sequencing of a biphenyl-degrading bacterium, Pseudomonas balearica KF707 (=NBRC110670).</title>
        <authorList>
            <person name="Kimura N."/>
            <person name="Hirose J."/>
            <person name="Watanabe T."/>
            <person name="Suenaga H."/>
            <person name="Fujihara H."/>
            <person name="Noguchi M."/>
            <person name="Hashimoto M."/>
            <person name="Shimodaira J."/>
            <person name="Tsuchikane K."/>
            <person name="Hosoyama A."/>
            <person name="Yamazoe A."/>
            <person name="Fujita N."/>
            <person name="Furukawa K."/>
        </authorList>
    </citation>
    <scope>NUCLEOTIDE SEQUENCE [LARGE SCALE GENOMIC DNA]</scope>
    <source>
        <strain evidence="7">DSM 10086 / NBRC 110670 / KF707</strain>
    </source>
</reference>
<dbReference type="PANTHER" id="PTHR30055:SF234">
    <property type="entry name" value="HTH-TYPE TRANSCRIPTIONAL REGULATOR BETI"/>
    <property type="match status" value="1"/>
</dbReference>
<reference evidence="6 7" key="2">
    <citation type="journal article" date="2017" name="Int. J. Syst. Evol. Microbiol.">
        <title>Pseudomonas furukawaii sp. nov., a polychlorinated biphenyl-degrading bacterium isolated from biphenyl-contaminated soil in Japan.</title>
        <authorList>
            <person name="Kimura N."/>
            <person name="Watanabe T."/>
            <person name="Suenaga H."/>
            <person name="Fujihara H."/>
            <person name="Futagami T."/>
            <person name="Goto M."/>
            <person name="Hanada S."/>
            <person name="Hirose J."/>
        </authorList>
    </citation>
    <scope>NUCLEOTIDE SEQUENCE [LARGE SCALE GENOMIC DNA]</scope>
    <source>
        <strain evidence="7">DSM 10086 / NBRC 110670 / KF707</strain>
    </source>
</reference>
<protein>
    <submittedName>
        <fullName evidence="6">Transcriptional regulator</fullName>
    </submittedName>
</protein>
<keyword evidence="1" id="KW-0805">Transcription regulation</keyword>
<name>A0AAD1FH05_METFU</name>
<dbReference type="RefSeq" id="WP_003448115.1">
    <property type="nucleotide sequence ID" value="NZ_AJMR01000009.1"/>
</dbReference>
<evidence type="ECO:0000256" key="1">
    <source>
        <dbReference type="ARBA" id="ARBA00023015"/>
    </source>
</evidence>
<evidence type="ECO:0000313" key="7">
    <source>
        <dbReference type="Proteomes" id="UP000218554"/>
    </source>
</evidence>
<evidence type="ECO:0000313" key="6">
    <source>
        <dbReference type="EMBL" id="BAU74938.1"/>
    </source>
</evidence>
<keyword evidence="7" id="KW-1185">Reference proteome</keyword>
<dbReference type="GO" id="GO:0000976">
    <property type="term" value="F:transcription cis-regulatory region binding"/>
    <property type="evidence" value="ECO:0007669"/>
    <property type="project" value="TreeGrafter"/>
</dbReference>